<proteinExistence type="inferred from homology"/>
<dbReference type="SUPFAM" id="SSF48576">
    <property type="entry name" value="Terpenoid synthases"/>
    <property type="match status" value="1"/>
</dbReference>
<dbReference type="InterPro" id="IPR033749">
    <property type="entry name" value="Polyprenyl_synt_CS"/>
</dbReference>
<evidence type="ECO:0000256" key="5">
    <source>
        <dbReference type="ARBA" id="ARBA00022842"/>
    </source>
</evidence>
<comment type="cofactor">
    <cofactor evidence="1">
        <name>Mg(2+)</name>
        <dbReference type="ChEBI" id="CHEBI:18420"/>
    </cofactor>
</comment>
<comment type="caution">
    <text evidence="7">The sequence shown here is derived from an EMBL/GenBank/DDBJ whole genome shotgun (WGS) entry which is preliminary data.</text>
</comment>
<name>A0A368C9F1_9GAMM</name>
<dbReference type="EMBL" id="QOPI01000001">
    <property type="protein sequence ID" value="RCL45727.1"/>
    <property type="molecule type" value="Genomic_DNA"/>
</dbReference>
<gene>
    <name evidence="7" type="ORF">DBW92_00205</name>
</gene>
<evidence type="ECO:0000256" key="3">
    <source>
        <dbReference type="ARBA" id="ARBA00022679"/>
    </source>
</evidence>
<evidence type="ECO:0000256" key="1">
    <source>
        <dbReference type="ARBA" id="ARBA00001946"/>
    </source>
</evidence>
<comment type="similarity">
    <text evidence="2 6">Belongs to the FPP/GGPP synthase family.</text>
</comment>
<dbReference type="PANTHER" id="PTHR12001:SF69">
    <property type="entry name" value="ALL TRANS-POLYPRENYL-DIPHOSPHATE SYNTHASE PDSS1"/>
    <property type="match status" value="1"/>
</dbReference>
<dbReference type="GO" id="GO:0008299">
    <property type="term" value="P:isoprenoid biosynthetic process"/>
    <property type="evidence" value="ECO:0007669"/>
    <property type="project" value="InterPro"/>
</dbReference>
<dbReference type="InterPro" id="IPR008949">
    <property type="entry name" value="Isoprenoid_synthase_dom_sf"/>
</dbReference>
<keyword evidence="4" id="KW-0479">Metal-binding</keyword>
<dbReference type="SFLD" id="SFLDS00005">
    <property type="entry name" value="Isoprenoid_Synthase_Type_I"/>
    <property type="match status" value="1"/>
</dbReference>
<evidence type="ECO:0000313" key="7">
    <source>
        <dbReference type="EMBL" id="RCL45727.1"/>
    </source>
</evidence>
<evidence type="ECO:0000256" key="4">
    <source>
        <dbReference type="ARBA" id="ARBA00022723"/>
    </source>
</evidence>
<dbReference type="PROSITE" id="PS00723">
    <property type="entry name" value="POLYPRENYL_SYNTHASE_1"/>
    <property type="match status" value="1"/>
</dbReference>
<accession>A0A368C9F1</accession>
<sequence>MKLTNNSYKKELKLVSQLIKNEIVDEKIIQQLYNYIFKNSGKQLRPLLSLIASSPDKRKTRKRLKIAAIIELLHTATLVHDDVVDESPTRRGIDTINKNWTNSHGVLIGDFIYSKAFMLMIGLSDMEILDELSKATNDISKGELIQLDLIGKKDVSLSELIKVSYFKTGRLFEASAKCGAILAKKDDKPYINNLSNFSKYLGIAFQIKDDMLDYSLNSKQLGKPTLQDLSEGKITYPFYFALKNANVKDKKFLLSILGSKKHYKNSKIIEKIELLGGIKQTEKLLKSYITKSVSLAKKIDNKQIREEMLNLSQFSYNRTK</sequence>
<dbReference type="GO" id="GO:0046872">
    <property type="term" value="F:metal ion binding"/>
    <property type="evidence" value="ECO:0007669"/>
    <property type="project" value="UniProtKB-KW"/>
</dbReference>
<dbReference type="Proteomes" id="UP000252915">
    <property type="component" value="Unassembled WGS sequence"/>
</dbReference>
<evidence type="ECO:0000256" key="6">
    <source>
        <dbReference type="RuleBase" id="RU004466"/>
    </source>
</evidence>
<dbReference type="Pfam" id="PF00348">
    <property type="entry name" value="polyprenyl_synt"/>
    <property type="match status" value="1"/>
</dbReference>
<evidence type="ECO:0000313" key="8">
    <source>
        <dbReference type="Proteomes" id="UP000252915"/>
    </source>
</evidence>
<dbReference type="GO" id="GO:0004659">
    <property type="term" value="F:prenyltransferase activity"/>
    <property type="evidence" value="ECO:0007669"/>
    <property type="project" value="InterPro"/>
</dbReference>
<dbReference type="AlphaFoldDB" id="A0A368C9F1"/>
<organism evidence="7 8">
    <name type="scientific">SAR86 cluster bacterium</name>
    <dbReference type="NCBI Taxonomy" id="2030880"/>
    <lineage>
        <taxon>Bacteria</taxon>
        <taxon>Pseudomonadati</taxon>
        <taxon>Pseudomonadota</taxon>
        <taxon>Gammaproteobacteria</taxon>
        <taxon>SAR86 cluster</taxon>
    </lineage>
</organism>
<protein>
    <submittedName>
        <fullName evidence="7">Polyprenyl synthetase family protein</fullName>
    </submittedName>
</protein>
<dbReference type="PROSITE" id="PS00444">
    <property type="entry name" value="POLYPRENYL_SYNTHASE_2"/>
    <property type="match status" value="1"/>
</dbReference>
<keyword evidence="5" id="KW-0460">Magnesium</keyword>
<keyword evidence="3 6" id="KW-0808">Transferase</keyword>
<dbReference type="InterPro" id="IPR000092">
    <property type="entry name" value="Polyprenyl_synt"/>
</dbReference>
<dbReference type="PANTHER" id="PTHR12001">
    <property type="entry name" value="GERANYLGERANYL PYROPHOSPHATE SYNTHASE"/>
    <property type="match status" value="1"/>
</dbReference>
<dbReference type="CDD" id="cd00685">
    <property type="entry name" value="Trans_IPPS_HT"/>
    <property type="match status" value="1"/>
</dbReference>
<dbReference type="Gene3D" id="1.10.600.10">
    <property type="entry name" value="Farnesyl Diphosphate Synthase"/>
    <property type="match status" value="1"/>
</dbReference>
<evidence type="ECO:0000256" key="2">
    <source>
        <dbReference type="ARBA" id="ARBA00006706"/>
    </source>
</evidence>
<reference evidence="7 8" key="1">
    <citation type="journal article" date="2018" name="Microbiome">
        <title>Fine metagenomic profile of the Mediterranean stratified and mixed water columns revealed by assembly and recruitment.</title>
        <authorList>
            <person name="Haro-Moreno J.M."/>
            <person name="Lopez-Perez M."/>
            <person name="De La Torre J.R."/>
            <person name="Picazo A."/>
            <person name="Camacho A."/>
            <person name="Rodriguez-Valera F."/>
        </authorList>
    </citation>
    <scope>NUCLEOTIDE SEQUENCE [LARGE SCALE GENOMIC DNA]</scope>
    <source>
        <strain evidence="7">MED-G78</strain>
    </source>
</reference>